<dbReference type="RefSeq" id="WP_137734484.1">
    <property type="nucleotide sequence ID" value="NZ_BJCL01000011.1"/>
</dbReference>
<protein>
    <submittedName>
        <fullName evidence="2">Uncharacterized protein</fullName>
    </submittedName>
</protein>
<evidence type="ECO:0000256" key="1">
    <source>
        <dbReference type="SAM" id="MobiDB-lite"/>
    </source>
</evidence>
<feature type="region of interest" description="Disordered" evidence="1">
    <location>
        <begin position="50"/>
        <end position="80"/>
    </location>
</feature>
<gene>
    <name evidence="2" type="ORF">AQPW35_38370</name>
</gene>
<evidence type="ECO:0000313" key="2">
    <source>
        <dbReference type="EMBL" id="GCL64756.1"/>
    </source>
</evidence>
<organism evidence="2 3">
    <name type="scientific">Pseudaquabacterium pictum</name>
    <dbReference type="NCBI Taxonomy" id="2315236"/>
    <lineage>
        <taxon>Bacteria</taxon>
        <taxon>Pseudomonadati</taxon>
        <taxon>Pseudomonadota</taxon>
        <taxon>Betaproteobacteria</taxon>
        <taxon>Burkholderiales</taxon>
        <taxon>Sphaerotilaceae</taxon>
        <taxon>Pseudaquabacterium</taxon>
    </lineage>
</organism>
<dbReference type="EMBL" id="BJCL01000011">
    <property type="protein sequence ID" value="GCL64756.1"/>
    <property type="molecule type" value="Genomic_DNA"/>
</dbReference>
<name>A0A480AV37_9BURK</name>
<keyword evidence="3" id="KW-1185">Reference proteome</keyword>
<dbReference type="AlphaFoldDB" id="A0A480AV37"/>
<comment type="caution">
    <text evidence="2">The sequence shown here is derived from an EMBL/GenBank/DDBJ whole genome shotgun (WGS) entry which is preliminary data.</text>
</comment>
<reference evidence="3" key="1">
    <citation type="submission" date="2019-03" db="EMBL/GenBank/DDBJ databases">
        <title>Aquabacterium pictum sp.nov., the first bacteriochlorophyll a-containing freshwater bacterium in the genus Aquabacterium of the class Betaproteobacteria.</title>
        <authorList>
            <person name="Hirose S."/>
            <person name="Tank M."/>
            <person name="Hara E."/>
            <person name="Tamaki H."/>
            <person name="Takaichi S."/>
            <person name="Haruta S."/>
            <person name="Hanada S."/>
        </authorList>
    </citation>
    <scope>NUCLEOTIDE SEQUENCE [LARGE SCALE GENOMIC DNA]</scope>
    <source>
        <strain evidence="3">W35</strain>
    </source>
</reference>
<dbReference type="Proteomes" id="UP000301751">
    <property type="component" value="Unassembled WGS sequence"/>
</dbReference>
<evidence type="ECO:0000313" key="3">
    <source>
        <dbReference type="Proteomes" id="UP000301751"/>
    </source>
</evidence>
<proteinExistence type="predicted"/>
<accession>A0A480AV37</accession>
<sequence length="80" mass="8641">MNEPLDSRFTICFGDDPDEIVTIVEQPRSVEHPLALAAAQRSGLCAGQESSSATACRPAGSGSNVKHTRETRNCNRLQQL</sequence>